<feature type="binding site" evidence="8">
    <location>
        <begin position="301"/>
        <end position="307"/>
    </location>
    <ligand>
        <name>substrate</name>
    </ligand>
</feature>
<dbReference type="HAMAP" id="MF_00011">
    <property type="entry name" value="Adenylosucc_synth"/>
    <property type="match status" value="1"/>
</dbReference>
<dbReference type="FunFam" id="1.10.300.10:FF:000001">
    <property type="entry name" value="Adenylosuccinate synthetase"/>
    <property type="match status" value="1"/>
</dbReference>
<dbReference type="PANTHER" id="PTHR11846:SF0">
    <property type="entry name" value="ADENYLOSUCCINATE SYNTHETASE"/>
    <property type="match status" value="1"/>
</dbReference>
<keyword evidence="4 8" id="KW-0547">Nucleotide-binding</keyword>
<dbReference type="GO" id="GO:0000287">
    <property type="term" value="F:magnesium ion binding"/>
    <property type="evidence" value="ECO:0007669"/>
    <property type="project" value="UniProtKB-UniRule"/>
</dbReference>
<dbReference type="InterPro" id="IPR001114">
    <property type="entry name" value="Adenylosuccinate_synthetase"/>
</dbReference>
<dbReference type="UniPathway" id="UPA00075">
    <property type="reaction ID" value="UER00335"/>
</dbReference>
<proteinExistence type="inferred from homology"/>
<feature type="binding site" evidence="8">
    <location>
        <begin position="414"/>
        <end position="416"/>
    </location>
    <ligand>
        <name>GTP</name>
        <dbReference type="ChEBI" id="CHEBI:37565"/>
    </ligand>
</feature>
<feature type="active site" description="Proton acceptor" evidence="8">
    <location>
        <position position="13"/>
    </location>
</feature>
<dbReference type="Gene3D" id="3.90.170.10">
    <property type="entry name" value="Adenylosuccinate Synthetase, subunit A, domain 3"/>
    <property type="match status" value="1"/>
</dbReference>
<name>A0A329M7M8_9BACL</name>
<comment type="subunit">
    <text evidence="1 8">Homodimer.</text>
</comment>
<dbReference type="SUPFAM" id="SSF52540">
    <property type="entry name" value="P-loop containing nucleoside triphosphate hydrolases"/>
    <property type="match status" value="1"/>
</dbReference>
<sequence length="426" mass="46142">MTITAIVGANWGDEGKGKMTDLLAEDADFVVRFQGGGNAGHTIINGFGKFALHLLPSGVFRQHTVNVIGPGVALDIRQLLGERARLLERGVPEPQLRVSDRAEVVLPYHKRFDELEEARLGDRAFGSTKSGIAPFYADKFLKIGVQVADLYEKNRLRARLQAALAAKNVLLRELYGEEAIDAEALMPQLLADAKELAPFVCDTTALLREGMERGANILLEGQLGALRDPDHGIYPFTTSSSTLAGYGAVGAGVPAASIGRVVAVTKAYSSCVGAGPFVTELDGMEAEELRKRGGDAGEYGVKTGRPRRVGWFDAVATRYGCQVQGATEIALTNIDVLGYLDEIPVCGYYEINGRNTADFPASAELERAKPVFETLPGWRCDISHIRSFDELPKEAREYVLYVERRCGIPIGCVSVGPGRDQVILRS</sequence>
<feature type="active site" description="Proton donor" evidence="8">
    <location>
        <position position="41"/>
    </location>
</feature>
<feature type="binding site" evidence="8">
    <location>
        <position position="13"/>
    </location>
    <ligand>
        <name>Mg(2+)</name>
        <dbReference type="ChEBI" id="CHEBI:18420"/>
    </ligand>
</feature>
<dbReference type="OrthoDB" id="9807553at2"/>
<dbReference type="InterPro" id="IPR042110">
    <property type="entry name" value="Adenylosuccinate_synth_dom2"/>
</dbReference>
<dbReference type="SMART" id="SM00788">
    <property type="entry name" value="Adenylsucc_synt"/>
    <property type="match status" value="1"/>
</dbReference>
<dbReference type="NCBIfam" id="NF002223">
    <property type="entry name" value="PRK01117.1"/>
    <property type="match status" value="1"/>
</dbReference>
<feature type="binding site" description="in other chain" evidence="8">
    <location>
        <position position="305"/>
    </location>
    <ligand>
        <name>IMP</name>
        <dbReference type="ChEBI" id="CHEBI:58053"/>
        <note>ligand shared between dimeric partners</note>
    </ligand>
</feature>
<dbReference type="EC" id="6.3.4.4" evidence="8"/>
<dbReference type="Proteomes" id="UP000250369">
    <property type="component" value="Unassembled WGS sequence"/>
</dbReference>
<gene>
    <name evidence="8" type="primary">purA</name>
    <name evidence="9" type="ORF">DQG23_29525</name>
</gene>
<feature type="binding site" description="in other chain" evidence="8">
    <location>
        <position position="238"/>
    </location>
    <ligand>
        <name>IMP</name>
        <dbReference type="ChEBI" id="CHEBI:58053"/>
        <note>ligand shared between dimeric partners</note>
    </ligand>
</feature>
<dbReference type="EMBL" id="QMFB01000023">
    <property type="protein sequence ID" value="RAV15632.1"/>
    <property type="molecule type" value="Genomic_DNA"/>
</dbReference>
<dbReference type="Pfam" id="PF00709">
    <property type="entry name" value="Adenylsucc_synt"/>
    <property type="match status" value="1"/>
</dbReference>
<comment type="pathway">
    <text evidence="8">Purine metabolism; AMP biosynthesis via de novo pathway; AMP from IMP: step 1/2.</text>
</comment>
<dbReference type="Gene3D" id="3.40.440.10">
    <property type="entry name" value="Adenylosuccinate Synthetase, subunit A, domain 1"/>
    <property type="match status" value="1"/>
</dbReference>
<reference evidence="9 10" key="1">
    <citation type="journal article" date="2009" name="Int. J. Syst. Evol. Microbiol.">
        <title>Paenibacillus contaminans sp. nov., isolated from a contaminated laboratory plate.</title>
        <authorList>
            <person name="Chou J.H."/>
            <person name="Lee J.H."/>
            <person name="Lin M.C."/>
            <person name="Chang P.S."/>
            <person name="Arun A.B."/>
            <person name="Young C.C."/>
            <person name="Chen W.M."/>
        </authorList>
    </citation>
    <scope>NUCLEOTIDE SEQUENCE [LARGE SCALE GENOMIC DNA]</scope>
    <source>
        <strain evidence="9 10">CKOBP-6</strain>
    </source>
</reference>
<evidence type="ECO:0000256" key="6">
    <source>
        <dbReference type="ARBA" id="ARBA00022842"/>
    </source>
</evidence>
<comment type="cofactor">
    <cofactor evidence="8">
        <name>Mg(2+)</name>
        <dbReference type="ChEBI" id="CHEBI:18420"/>
    </cofactor>
    <text evidence="8">Binds 1 Mg(2+) ion per subunit.</text>
</comment>
<dbReference type="FunFam" id="3.90.170.10:FF:000001">
    <property type="entry name" value="Adenylosuccinate synthetase"/>
    <property type="match status" value="1"/>
</dbReference>
<dbReference type="CDD" id="cd03108">
    <property type="entry name" value="AdSS"/>
    <property type="match status" value="1"/>
</dbReference>
<evidence type="ECO:0000256" key="2">
    <source>
        <dbReference type="ARBA" id="ARBA00022598"/>
    </source>
</evidence>
<feature type="binding site" evidence="8">
    <location>
        <position position="142"/>
    </location>
    <ligand>
        <name>IMP</name>
        <dbReference type="ChEBI" id="CHEBI:58053"/>
        <note>ligand shared between dimeric partners</note>
    </ligand>
</feature>
<comment type="caution">
    <text evidence="9">The sequence shown here is derived from an EMBL/GenBank/DDBJ whole genome shotgun (WGS) entry which is preliminary data.</text>
</comment>
<dbReference type="GO" id="GO:0044208">
    <property type="term" value="P:'de novo' AMP biosynthetic process"/>
    <property type="evidence" value="ECO:0007669"/>
    <property type="project" value="UniProtKB-UniRule"/>
</dbReference>
<dbReference type="Gene3D" id="1.10.300.10">
    <property type="entry name" value="Adenylosuccinate Synthetase, subunit A, domain 2"/>
    <property type="match status" value="1"/>
</dbReference>
<keyword evidence="6 8" id="KW-0460">Magnesium</keyword>
<feature type="binding site" description="in other chain" evidence="8">
    <location>
        <begin position="38"/>
        <end position="41"/>
    </location>
    <ligand>
        <name>IMP</name>
        <dbReference type="ChEBI" id="CHEBI:58053"/>
        <note>ligand shared between dimeric partners</note>
    </ligand>
</feature>
<evidence type="ECO:0000256" key="4">
    <source>
        <dbReference type="ARBA" id="ARBA00022741"/>
    </source>
</evidence>
<comment type="catalytic activity">
    <reaction evidence="8">
        <text>IMP + L-aspartate + GTP = N(6)-(1,2-dicarboxyethyl)-AMP + GDP + phosphate + 2 H(+)</text>
        <dbReference type="Rhea" id="RHEA:15753"/>
        <dbReference type="ChEBI" id="CHEBI:15378"/>
        <dbReference type="ChEBI" id="CHEBI:29991"/>
        <dbReference type="ChEBI" id="CHEBI:37565"/>
        <dbReference type="ChEBI" id="CHEBI:43474"/>
        <dbReference type="ChEBI" id="CHEBI:57567"/>
        <dbReference type="ChEBI" id="CHEBI:58053"/>
        <dbReference type="ChEBI" id="CHEBI:58189"/>
        <dbReference type="EC" id="6.3.4.4"/>
    </reaction>
</comment>
<feature type="binding site" evidence="8">
    <location>
        <begin position="12"/>
        <end position="18"/>
    </location>
    <ligand>
        <name>GTP</name>
        <dbReference type="ChEBI" id="CHEBI:37565"/>
    </ligand>
</feature>
<comment type="similarity">
    <text evidence="8">Belongs to the adenylosuccinate synthetase family.</text>
</comment>
<dbReference type="GO" id="GO:0005737">
    <property type="term" value="C:cytoplasm"/>
    <property type="evidence" value="ECO:0007669"/>
    <property type="project" value="UniProtKB-SubCell"/>
</dbReference>
<keyword evidence="10" id="KW-1185">Reference proteome</keyword>
<comment type="function">
    <text evidence="8">Plays an important role in the de novo pathway of purine nucleotide biosynthesis. Catalyzes the first committed step in the biosynthesis of AMP from IMP.</text>
</comment>
<feature type="binding site" evidence="8">
    <location>
        <position position="307"/>
    </location>
    <ligand>
        <name>GTP</name>
        <dbReference type="ChEBI" id="CHEBI:37565"/>
    </ligand>
</feature>
<feature type="binding site" evidence="8">
    <location>
        <position position="40"/>
    </location>
    <ligand>
        <name>Mg(2+)</name>
        <dbReference type="ChEBI" id="CHEBI:18420"/>
    </ligand>
</feature>
<feature type="binding site" description="in other chain" evidence="8">
    <location>
        <begin position="13"/>
        <end position="16"/>
    </location>
    <ligand>
        <name>IMP</name>
        <dbReference type="ChEBI" id="CHEBI:58053"/>
        <note>ligand shared between dimeric partners</note>
    </ligand>
</feature>
<evidence type="ECO:0000256" key="8">
    <source>
        <dbReference type="HAMAP-Rule" id="MF_00011"/>
    </source>
</evidence>
<feature type="binding site" description="in other chain" evidence="8">
    <location>
        <position position="128"/>
    </location>
    <ligand>
        <name>IMP</name>
        <dbReference type="ChEBI" id="CHEBI:58053"/>
        <note>ligand shared between dimeric partners</note>
    </ligand>
</feature>
<dbReference type="GO" id="GO:0046040">
    <property type="term" value="P:IMP metabolic process"/>
    <property type="evidence" value="ECO:0007669"/>
    <property type="project" value="TreeGrafter"/>
</dbReference>
<dbReference type="GO" id="GO:0005525">
    <property type="term" value="F:GTP binding"/>
    <property type="evidence" value="ECO:0007669"/>
    <property type="project" value="UniProtKB-UniRule"/>
</dbReference>
<dbReference type="RefSeq" id="WP_113034645.1">
    <property type="nucleotide sequence ID" value="NZ_QMFB01000023.1"/>
</dbReference>
<dbReference type="InterPro" id="IPR027417">
    <property type="entry name" value="P-loop_NTPase"/>
</dbReference>
<accession>A0A329M7M8</accession>
<keyword evidence="2 8" id="KW-0436">Ligase</keyword>
<evidence type="ECO:0000313" key="9">
    <source>
        <dbReference type="EMBL" id="RAV15632.1"/>
    </source>
</evidence>
<dbReference type="GO" id="GO:0004019">
    <property type="term" value="F:adenylosuccinate synthase activity"/>
    <property type="evidence" value="ECO:0007669"/>
    <property type="project" value="UniProtKB-UniRule"/>
</dbReference>
<feature type="binding site" evidence="8">
    <location>
        <begin position="333"/>
        <end position="335"/>
    </location>
    <ligand>
        <name>GTP</name>
        <dbReference type="ChEBI" id="CHEBI:37565"/>
    </ligand>
</feature>
<evidence type="ECO:0000256" key="5">
    <source>
        <dbReference type="ARBA" id="ARBA00022755"/>
    </source>
</evidence>
<dbReference type="InterPro" id="IPR042111">
    <property type="entry name" value="Adenylosuccinate_synth_dom3"/>
</dbReference>
<comment type="caution">
    <text evidence="8">Lacks conserved residue(s) required for the propagation of feature annotation.</text>
</comment>
<keyword evidence="5 8" id="KW-0658">Purine biosynthesis</keyword>
<dbReference type="InterPro" id="IPR042109">
    <property type="entry name" value="Adenylosuccinate_synth_dom1"/>
</dbReference>
<evidence type="ECO:0000256" key="1">
    <source>
        <dbReference type="ARBA" id="ARBA00011738"/>
    </source>
</evidence>
<evidence type="ECO:0000313" key="10">
    <source>
        <dbReference type="Proteomes" id="UP000250369"/>
    </source>
</evidence>
<protein>
    <recommendedName>
        <fullName evidence="8">Adenylosuccinate synthetase</fullName>
        <shortName evidence="8">AMPSase</shortName>
        <shortName evidence="8">AdSS</shortName>
        <ecNumber evidence="8">6.3.4.4</ecNumber>
    </recommendedName>
    <alternativeName>
        <fullName evidence="8">IMP--aspartate ligase</fullName>
    </alternativeName>
</protein>
<dbReference type="PANTHER" id="PTHR11846">
    <property type="entry name" value="ADENYLOSUCCINATE SYNTHETASE"/>
    <property type="match status" value="1"/>
</dbReference>
<keyword evidence="3 8" id="KW-0479">Metal-binding</keyword>
<evidence type="ECO:0000256" key="3">
    <source>
        <dbReference type="ARBA" id="ARBA00022723"/>
    </source>
</evidence>
<feature type="binding site" evidence="8">
    <location>
        <begin position="40"/>
        <end position="42"/>
    </location>
    <ligand>
        <name>GTP</name>
        <dbReference type="ChEBI" id="CHEBI:37565"/>
    </ligand>
</feature>
<keyword evidence="8" id="KW-0963">Cytoplasm</keyword>
<dbReference type="NCBIfam" id="TIGR00184">
    <property type="entry name" value="purA"/>
    <property type="match status" value="1"/>
</dbReference>
<evidence type="ECO:0000256" key="7">
    <source>
        <dbReference type="ARBA" id="ARBA00023134"/>
    </source>
</evidence>
<organism evidence="9 10">
    <name type="scientific">Paenibacillus contaminans</name>
    <dbReference type="NCBI Taxonomy" id="450362"/>
    <lineage>
        <taxon>Bacteria</taxon>
        <taxon>Bacillati</taxon>
        <taxon>Bacillota</taxon>
        <taxon>Bacilli</taxon>
        <taxon>Bacillales</taxon>
        <taxon>Paenibacillaceae</taxon>
        <taxon>Paenibacillus</taxon>
    </lineage>
</organism>
<comment type="subcellular location">
    <subcellularLocation>
        <location evidence="8">Cytoplasm</location>
    </subcellularLocation>
</comment>
<dbReference type="AlphaFoldDB" id="A0A329M7M8"/>
<keyword evidence="7 8" id="KW-0342">GTP-binding</keyword>